<dbReference type="Proteomes" id="UP000830671">
    <property type="component" value="Chromosome 2"/>
</dbReference>
<reference evidence="2" key="1">
    <citation type="journal article" date="2021" name="Mol. Plant Microbe Interact.">
        <title>Complete Genome Sequence of the Plant-Pathogenic Fungus Colletotrichum lupini.</title>
        <authorList>
            <person name="Baroncelli R."/>
            <person name="Pensec F."/>
            <person name="Da Lio D."/>
            <person name="Boufleur T."/>
            <person name="Vicente I."/>
            <person name="Sarrocco S."/>
            <person name="Picot A."/>
            <person name="Baraldi E."/>
            <person name="Sukno S."/>
            <person name="Thon M."/>
            <person name="Le Floch G."/>
        </authorList>
    </citation>
    <scope>NUCLEOTIDE SEQUENCE</scope>
    <source>
        <strain evidence="2">IMI 504893</strain>
    </source>
</reference>
<dbReference type="AlphaFoldDB" id="A0A9Q8SH83"/>
<accession>A0A9Q8SH83</accession>
<protein>
    <submittedName>
        <fullName evidence="2">Uncharacterized protein</fullName>
    </submittedName>
</protein>
<dbReference type="KEGG" id="clup:CLUP02_02519"/>
<dbReference type="RefSeq" id="XP_049138694.1">
    <property type="nucleotide sequence ID" value="XM_049281551.1"/>
</dbReference>
<evidence type="ECO:0000256" key="1">
    <source>
        <dbReference type="SAM" id="SignalP"/>
    </source>
</evidence>
<dbReference type="GeneID" id="73336561"/>
<keyword evidence="3" id="KW-1185">Reference proteome</keyword>
<sequence>MRFQPAAAFAILAVTTGIAAPLSSSKASIDQVDVDVQERNLQDLSSAAEDVTGLVKRIEGYYDFNFASTFRGAKHPVNGVILSMVYRAGSLFVTMHNTLTQDISAYISEVTQGGDIMAVAVEAGKTVEWTLKLGTDFVLGDIGKFSWKTDY</sequence>
<evidence type="ECO:0000313" key="3">
    <source>
        <dbReference type="Proteomes" id="UP000830671"/>
    </source>
</evidence>
<feature type="signal peptide" evidence="1">
    <location>
        <begin position="1"/>
        <end position="19"/>
    </location>
</feature>
<gene>
    <name evidence="2" type="ORF">CLUP02_02519</name>
</gene>
<name>A0A9Q8SH83_9PEZI</name>
<feature type="chain" id="PRO_5040170642" evidence="1">
    <location>
        <begin position="20"/>
        <end position="151"/>
    </location>
</feature>
<keyword evidence="1" id="KW-0732">Signal</keyword>
<organism evidence="2 3">
    <name type="scientific">Colletotrichum lupini</name>
    <dbReference type="NCBI Taxonomy" id="145971"/>
    <lineage>
        <taxon>Eukaryota</taxon>
        <taxon>Fungi</taxon>
        <taxon>Dikarya</taxon>
        <taxon>Ascomycota</taxon>
        <taxon>Pezizomycotina</taxon>
        <taxon>Sordariomycetes</taxon>
        <taxon>Hypocreomycetidae</taxon>
        <taxon>Glomerellales</taxon>
        <taxon>Glomerellaceae</taxon>
        <taxon>Colletotrichum</taxon>
        <taxon>Colletotrichum acutatum species complex</taxon>
    </lineage>
</organism>
<proteinExistence type="predicted"/>
<evidence type="ECO:0000313" key="2">
    <source>
        <dbReference type="EMBL" id="UQC77053.1"/>
    </source>
</evidence>
<dbReference type="EMBL" id="CP019474">
    <property type="protein sequence ID" value="UQC77053.1"/>
    <property type="molecule type" value="Genomic_DNA"/>
</dbReference>